<evidence type="ECO:0000313" key="1">
    <source>
        <dbReference type="EMBL" id="GIG71884.1"/>
    </source>
</evidence>
<gene>
    <name evidence="1" type="ORF">Pfl04_02880</name>
</gene>
<evidence type="ECO:0000313" key="2">
    <source>
        <dbReference type="Proteomes" id="UP000653674"/>
    </source>
</evidence>
<reference evidence="1" key="1">
    <citation type="submission" date="2021-01" db="EMBL/GenBank/DDBJ databases">
        <title>Whole genome shotgun sequence of Planosporangium flavigriseum NBRC 105377.</title>
        <authorList>
            <person name="Komaki H."/>
            <person name="Tamura T."/>
        </authorList>
    </citation>
    <scope>NUCLEOTIDE SEQUENCE</scope>
    <source>
        <strain evidence="1">NBRC 105377</strain>
    </source>
</reference>
<dbReference type="EMBL" id="BONU01000002">
    <property type="protein sequence ID" value="GIG71884.1"/>
    <property type="molecule type" value="Genomic_DNA"/>
</dbReference>
<proteinExistence type="predicted"/>
<sequence length="192" mass="20549">MGGETMVGFGPKQAWLAVREGEEAAVAAALGLRDLGTVSWRNGIDLAYLTDDRLVLTPPLPGAGDARWLLVTGRWLLRTGPAVDVAELSATLGTEVQLFATYRVSELHRWQRAVDGALTRAFEYVGESGEVTDWRGDPDEAEIAIGLPAVLDDETDVLVSESDVMRLARAWSVDPTALDGRPAPGPLRAAAV</sequence>
<dbReference type="AlphaFoldDB" id="A0A8J3PK80"/>
<comment type="caution">
    <text evidence="1">The sequence shown here is derived from an EMBL/GenBank/DDBJ whole genome shotgun (WGS) entry which is preliminary data.</text>
</comment>
<dbReference type="RefSeq" id="WP_239075245.1">
    <property type="nucleotide sequence ID" value="NZ_BAAAQJ010000008.1"/>
</dbReference>
<protein>
    <submittedName>
        <fullName evidence="1">Uncharacterized protein</fullName>
    </submittedName>
</protein>
<keyword evidence="2" id="KW-1185">Reference proteome</keyword>
<dbReference type="Proteomes" id="UP000653674">
    <property type="component" value="Unassembled WGS sequence"/>
</dbReference>
<organism evidence="1 2">
    <name type="scientific">Planosporangium flavigriseum</name>
    <dbReference type="NCBI Taxonomy" id="373681"/>
    <lineage>
        <taxon>Bacteria</taxon>
        <taxon>Bacillati</taxon>
        <taxon>Actinomycetota</taxon>
        <taxon>Actinomycetes</taxon>
        <taxon>Micromonosporales</taxon>
        <taxon>Micromonosporaceae</taxon>
        <taxon>Planosporangium</taxon>
    </lineage>
</organism>
<name>A0A8J3PK80_9ACTN</name>
<accession>A0A8J3PK80</accession>